<comment type="caution">
    <text evidence="1">The sequence shown here is derived from an EMBL/GenBank/DDBJ whole genome shotgun (WGS) entry which is preliminary data.</text>
</comment>
<reference evidence="1 2" key="1">
    <citation type="journal article" date="2012" name="Genome Biol.">
        <title>Genome and low-iron response of an oceanic diatom adapted to chronic iron limitation.</title>
        <authorList>
            <person name="Lommer M."/>
            <person name="Specht M."/>
            <person name="Roy A.S."/>
            <person name="Kraemer L."/>
            <person name="Andreson R."/>
            <person name="Gutowska M.A."/>
            <person name="Wolf J."/>
            <person name="Bergner S.V."/>
            <person name="Schilhabel M.B."/>
            <person name="Klostermeier U.C."/>
            <person name="Beiko R.G."/>
            <person name="Rosenstiel P."/>
            <person name="Hippler M."/>
            <person name="Laroche J."/>
        </authorList>
    </citation>
    <scope>NUCLEOTIDE SEQUENCE [LARGE SCALE GENOMIC DNA]</scope>
    <source>
        <strain evidence="1 2">CCMP1005</strain>
    </source>
</reference>
<feature type="non-terminal residue" evidence="1">
    <location>
        <position position="1"/>
    </location>
</feature>
<gene>
    <name evidence="1" type="ORF">THAOC_30055</name>
</gene>
<keyword evidence="2" id="KW-1185">Reference proteome</keyword>
<organism evidence="1 2">
    <name type="scientific">Thalassiosira oceanica</name>
    <name type="common">Marine diatom</name>
    <dbReference type="NCBI Taxonomy" id="159749"/>
    <lineage>
        <taxon>Eukaryota</taxon>
        <taxon>Sar</taxon>
        <taxon>Stramenopiles</taxon>
        <taxon>Ochrophyta</taxon>
        <taxon>Bacillariophyta</taxon>
        <taxon>Coscinodiscophyceae</taxon>
        <taxon>Thalassiosirophycidae</taxon>
        <taxon>Thalassiosirales</taxon>
        <taxon>Thalassiosiraceae</taxon>
        <taxon>Thalassiosira</taxon>
    </lineage>
</organism>
<evidence type="ECO:0000313" key="2">
    <source>
        <dbReference type="Proteomes" id="UP000266841"/>
    </source>
</evidence>
<protein>
    <submittedName>
        <fullName evidence="1">Uncharacterized protein</fullName>
    </submittedName>
</protein>
<accession>K0RPL5</accession>
<dbReference type="EMBL" id="AGNL01042851">
    <property type="protein sequence ID" value="EJK50841.1"/>
    <property type="molecule type" value="Genomic_DNA"/>
</dbReference>
<evidence type="ECO:0000313" key="1">
    <source>
        <dbReference type="EMBL" id="EJK50841.1"/>
    </source>
</evidence>
<proteinExistence type="predicted"/>
<dbReference type="Proteomes" id="UP000266841">
    <property type="component" value="Unassembled WGS sequence"/>
</dbReference>
<sequence length="194" mass="21128">IFSSARRHPLPSSVENERILAASWSAEDLSNDGRATGREVGADCRQGLLSLSEDPFTMVAVWFRRHPVESLADINAEARKPNGDISPAAGSLAHAIGQLSDAPSWIFIINADAPDGLSLRSRLNMETHDYDAMLVGAGFASLDYDDDGKKTILSELQIGRVEELRFESSCHHFSFMHAPGTHQGGRRSALNNLT</sequence>
<name>K0RPL5_THAOC</name>
<dbReference type="AlphaFoldDB" id="K0RPL5"/>